<keyword evidence="8" id="KW-1185">Reference proteome</keyword>
<accession>A0ABW2US69</accession>
<dbReference type="EC" id="3.2.2.9" evidence="2"/>
<dbReference type="InterPro" id="IPR035994">
    <property type="entry name" value="Nucleoside_phosphorylase_sf"/>
</dbReference>
<keyword evidence="7" id="KW-0326">Glycosidase</keyword>
<dbReference type="GO" id="GO:0008782">
    <property type="term" value="F:adenosylhomocysteine nucleosidase activity"/>
    <property type="evidence" value="ECO:0007669"/>
    <property type="project" value="UniProtKB-EC"/>
</dbReference>
<evidence type="ECO:0000256" key="1">
    <source>
        <dbReference type="ARBA" id="ARBA00004945"/>
    </source>
</evidence>
<dbReference type="NCBIfam" id="TIGR01704">
    <property type="entry name" value="MTA_SAH-Nsdase"/>
    <property type="match status" value="1"/>
</dbReference>
<sequence length="287" mass="31106">MMSHRYIRGFFAVLLILVFAVVTIGCSSSEEQDTAAKGTKENTAQAEPDNGNSDVIGIIGAMEEEVKNLHKEMKVDQTKEQNGLTFFKGELEDQKIVVVRSGVGKVNAAMTAQILVDEFGVDALINTGVAGGPKSKLNIGDIVISTRTVQHDMNAADKDKAGKIPHMDKTFFKADPELVKLAESAADELPEKMSAYTGTIATGDQMVTDDKKSHRIAIRFDAWAIEMEGAAIGQVAYLNDIPYVVIRSISDTAGDGGEELYSNFKDKAAQNAIDMVKHILNNYSSDK</sequence>
<dbReference type="NCBIfam" id="NF004079">
    <property type="entry name" value="PRK05584.1"/>
    <property type="match status" value="1"/>
</dbReference>
<protein>
    <recommendedName>
        <fullName evidence="2">adenosylhomocysteine nucleosidase</fullName>
        <ecNumber evidence="2">3.2.2.9</ecNumber>
    </recommendedName>
</protein>
<dbReference type="RefSeq" id="WP_382358265.1">
    <property type="nucleotide sequence ID" value="NZ_JBHTGR010000010.1"/>
</dbReference>
<evidence type="ECO:0000256" key="4">
    <source>
        <dbReference type="ARBA" id="ARBA00022801"/>
    </source>
</evidence>
<evidence type="ECO:0000259" key="6">
    <source>
        <dbReference type="Pfam" id="PF01048"/>
    </source>
</evidence>
<evidence type="ECO:0000313" key="7">
    <source>
        <dbReference type="EMBL" id="MFC7746757.1"/>
    </source>
</evidence>
<proteinExistence type="predicted"/>
<feature type="domain" description="Nucleoside phosphorylase" evidence="6">
    <location>
        <begin position="56"/>
        <end position="280"/>
    </location>
</feature>
<dbReference type="PROSITE" id="PS51257">
    <property type="entry name" value="PROKAR_LIPOPROTEIN"/>
    <property type="match status" value="1"/>
</dbReference>
<dbReference type="Pfam" id="PF01048">
    <property type="entry name" value="PNP_UDP_1"/>
    <property type="match status" value="1"/>
</dbReference>
<reference evidence="8" key="1">
    <citation type="journal article" date="2019" name="Int. J. Syst. Evol. Microbiol.">
        <title>The Global Catalogue of Microorganisms (GCM) 10K type strain sequencing project: providing services to taxonomists for standard genome sequencing and annotation.</title>
        <authorList>
            <consortium name="The Broad Institute Genomics Platform"/>
            <consortium name="The Broad Institute Genome Sequencing Center for Infectious Disease"/>
            <person name="Wu L."/>
            <person name="Ma J."/>
        </authorList>
    </citation>
    <scope>NUCLEOTIDE SEQUENCE [LARGE SCALE GENOMIC DNA]</scope>
    <source>
        <strain evidence="8">JCM 30234</strain>
    </source>
</reference>
<dbReference type="PANTHER" id="PTHR46832">
    <property type="entry name" value="5'-METHYLTHIOADENOSINE/S-ADENOSYLHOMOCYSTEINE NUCLEOSIDASE"/>
    <property type="match status" value="1"/>
</dbReference>
<dbReference type="Gene3D" id="3.40.50.1580">
    <property type="entry name" value="Nucleoside phosphorylase domain"/>
    <property type="match status" value="1"/>
</dbReference>
<dbReference type="EMBL" id="JBHTGR010000010">
    <property type="protein sequence ID" value="MFC7746757.1"/>
    <property type="molecule type" value="Genomic_DNA"/>
</dbReference>
<evidence type="ECO:0000256" key="5">
    <source>
        <dbReference type="ARBA" id="ARBA00023167"/>
    </source>
</evidence>
<comment type="caution">
    <text evidence="7">The sequence shown here is derived from an EMBL/GenBank/DDBJ whole genome shotgun (WGS) entry which is preliminary data.</text>
</comment>
<dbReference type="InterPro" id="IPR000845">
    <property type="entry name" value="Nucleoside_phosphorylase_d"/>
</dbReference>
<dbReference type="InterPro" id="IPR010049">
    <property type="entry name" value="MTA_SAH_Nsdase"/>
</dbReference>
<name>A0ABW2US69_9BACI</name>
<organism evidence="7 8">
    <name type="scientific">Lentibacillus kimchii</name>
    <dbReference type="NCBI Taxonomy" id="1542911"/>
    <lineage>
        <taxon>Bacteria</taxon>
        <taxon>Bacillati</taxon>
        <taxon>Bacillota</taxon>
        <taxon>Bacilli</taxon>
        <taxon>Bacillales</taxon>
        <taxon>Bacillaceae</taxon>
        <taxon>Lentibacillus</taxon>
    </lineage>
</organism>
<evidence type="ECO:0000313" key="8">
    <source>
        <dbReference type="Proteomes" id="UP001596620"/>
    </source>
</evidence>
<keyword evidence="5" id="KW-0486">Methionine biosynthesis</keyword>
<comment type="pathway">
    <text evidence="1">Amino-acid biosynthesis; L-methionine biosynthesis via salvage pathway; S-methyl-5-thio-alpha-D-ribose 1-phosphate from S-methyl-5'-thioadenosine (hydrolase route): step 1/2.</text>
</comment>
<dbReference type="Proteomes" id="UP001596620">
    <property type="component" value="Unassembled WGS sequence"/>
</dbReference>
<evidence type="ECO:0000256" key="3">
    <source>
        <dbReference type="ARBA" id="ARBA00022605"/>
    </source>
</evidence>
<dbReference type="PANTHER" id="PTHR46832:SF1">
    <property type="entry name" value="5'-METHYLTHIOADENOSINE_S-ADENOSYLHOMOCYSTEINE NUCLEOSIDASE"/>
    <property type="match status" value="1"/>
</dbReference>
<dbReference type="SUPFAM" id="SSF53167">
    <property type="entry name" value="Purine and uridine phosphorylases"/>
    <property type="match status" value="1"/>
</dbReference>
<evidence type="ECO:0000256" key="2">
    <source>
        <dbReference type="ARBA" id="ARBA00011974"/>
    </source>
</evidence>
<gene>
    <name evidence="7" type="ORF">ACFQU8_05850</name>
</gene>
<keyword evidence="4 7" id="KW-0378">Hydrolase</keyword>
<keyword evidence="3" id="KW-0028">Amino-acid biosynthesis</keyword>
<dbReference type="CDD" id="cd09008">
    <property type="entry name" value="MTAN"/>
    <property type="match status" value="1"/>
</dbReference>